<name>A0A0E9VYS2_ANGAN</name>
<reference evidence="1" key="1">
    <citation type="submission" date="2014-11" db="EMBL/GenBank/DDBJ databases">
        <authorList>
            <person name="Amaro Gonzalez C."/>
        </authorList>
    </citation>
    <scope>NUCLEOTIDE SEQUENCE</scope>
</reference>
<organism evidence="1">
    <name type="scientific">Anguilla anguilla</name>
    <name type="common">European freshwater eel</name>
    <name type="synonym">Muraena anguilla</name>
    <dbReference type="NCBI Taxonomy" id="7936"/>
    <lineage>
        <taxon>Eukaryota</taxon>
        <taxon>Metazoa</taxon>
        <taxon>Chordata</taxon>
        <taxon>Craniata</taxon>
        <taxon>Vertebrata</taxon>
        <taxon>Euteleostomi</taxon>
        <taxon>Actinopterygii</taxon>
        <taxon>Neopterygii</taxon>
        <taxon>Teleostei</taxon>
        <taxon>Anguilliformes</taxon>
        <taxon>Anguillidae</taxon>
        <taxon>Anguilla</taxon>
    </lineage>
</organism>
<reference evidence="1" key="2">
    <citation type="journal article" date="2015" name="Fish Shellfish Immunol.">
        <title>Early steps in the European eel (Anguilla anguilla)-Vibrio vulnificus interaction in the gills: Role of the RtxA13 toxin.</title>
        <authorList>
            <person name="Callol A."/>
            <person name="Pajuelo D."/>
            <person name="Ebbesson L."/>
            <person name="Teles M."/>
            <person name="MacKenzie S."/>
            <person name="Amaro C."/>
        </authorList>
    </citation>
    <scope>NUCLEOTIDE SEQUENCE</scope>
</reference>
<evidence type="ECO:0000313" key="1">
    <source>
        <dbReference type="EMBL" id="JAH83274.1"/>
    </source>
</evidence>
<accession>A0A0E9VYS2</accession>
<protein>
    <submittedName>
        <fullName evidence="1">Uncharacterized protein</fullName>
    </submittedName>
</protein>
<proteinExistence type="predicted"/>
<sequence>MKSYFTLSTVSVLN</sequence>
<dbReference type="EMBL" id="GBXM01025303">
    <property type="protein sequence ID" value="JAH83274.1"/>
    <property type="molecule type" value="Transcribed_RNA"/>
</dbReference>